<dbReference type="SUPFAM" id="SSF46785">
    <property type="entry name" value="Winged helix' DNA-binding domain"/>
    <property type="match status" value="1"/>
</dbReference>
<dbReference type="CDD" id="cd07377">
    <property type="entry name" value="WHTH_GntR"/>
    <property type="match status" value="1"/>
</dbReference>
<evidence type="ECO:0000259" key="4">
    <source>
        <dbReference type="PROSITE" id="PS50949"/>
    </source>
</evidence>
<dbReference type="InterPro" id="IPR000524">
    <property type="entry name" value="Tscrpt_reg_HTH_GntR"/>
</dbReference>
<dbReference type="PANTHER" id="PTHR44846">
    <property type="entry name" value="MANNOSYL-D-GLYCERATE TRANSPORT/METABOLISM SYSTEM REPRESSOR MNGR-RELATED"/>
    <property type="match status" value="1"/>
</dbReference>
<dbReference type="SUPFAM" id="SSF64288">
    <property type="entry name" value="Chorismate lyase-like"/>
    <property type="match status" value="1"/>
</dbReference>
<keyword evidence="3" id="KW-0804">Transcription</keyword>
<keyword evidence="6" id="KW-1185">Reference proteome</keyword>
<evidence type="ECO:0000256" key="3">
    <source>
        <dbReference type="ARBA" id="ARBA00023163"/>
    </source>
</evidence>
<dbReference type="RefSeq" id="WP_168443408.1">
    <property type="nucleotide sequence ID" value="NZ_JAAXOO010000002.1"/>
</dbReference>
<evidence type="ECO:0000256" key="2">
    <source>
        <dbReference type="ARBA" id="ARBA00023125"/>
    </source>
</evidence>
<organism evidence="5 6">
    <name type="scientific">Nocardia speluncae</name>
    <dbReference type="NCBI Taxonomy" id="419477"/>
    <lineage>
        <taxon>Bacteria</taxon>
        <taxon>Bacillati</taxon>
        <taxon>Actinomycetota</taxon>
        <taxon>Actinomycetes</taxon>
        <taxon>Mycobacteriales</taxon>
        <taxon>Nocardiaceae</taxon>
        <taxon>Nocardia</taxon>
    </lineage>
</organism>
<dbReference type="Pfam" id="PF00392">
    <property type="entry name" value="GntR"/>
    <property type="match status" value="1"/>
</dbReference>
<protein>
    <submittedName>
        <fullName evidence="5">GntR family transcriptional regulator</fullName>
    </submittedName>
</protein>
<dbReference type="GO" id="GO:0003700">
    <property type="term" value="F:DNA-binding transcription factor activity"/>
    <property type="evidence" value="ECO:0007669"/>
    <property type="project" value="InterPro"/>
</dbReference>
<accession>A0A846XEA0</accession>
<dbReference type="AlphaFoldDB" id="A0A846XEA0"/>
<dbReference type="PANTHER" id="PTHR44846:SF17">
    <property type="entry name" value="GNTR-FAMILY TRANSCRIPTIONAL REGULATOR"/>
    <property type="match status" value="1"/>
</dbReference>
<keyword evidence="2" id="KW-0238">DNA-binding</keyword>
<dbReference type="PROSITE" id="PS50949">
    <property type="entry name" value="HTH_GNTR"/>
    <property type="match status" value="1"/>
</dbReference>
<dbReference type="SMART" id="SM00345">
    <property type="entry name" value="HTH_GNTR"/>
    <property type="match status" value="1"/>
</dbReference>
<dbReference type="InterPro" id="IPR028978">
    <property type="entry name" value="Chorismate_lyase_/UTRA_dom_sf"/>
</dbReference>
<proteinExistence type="predicted"/>
<dbReference type="InterPro" id="IPR011663">
    <property type="entry name" value="UTRA"/>
</dbReference>
<evidence type="ECO:0000256" key="1">
    <source>
        <dbReference type="ARBA" id="ARBA00023015"/>
    </source>
</evidence>
<gene>
    <name evidence="5" type="ORF">HGA13_08250</name>
</gene>
<feature type="domain" description="HTH gntR-type" evidence="4">
    <location>
        <begin position="1"/>
        <end position="62"/>
    </location>
</feature>
<dbReference type="Gene3D" id="1.10.10.10">
    <property type="entry name" value="Winged helix-like DNA-binding domain superfamily/Winged helix DNA-binding domain"/>
    <property type="match status" value="1"/>
</dbReference>
<keyword evidence="1" id="KW-0805">Transcription regulation</keyword>
<dbReference type="InterPro" id="IPR036388">
    <property type="entry name" value="WH-like_DNA-bd_sf"/>
</dbReference>
<dbReference type="PRINTS" id="PR00035">
    <property type="entry name" value="HTHGNTR"/>
</dbReference>
<dbReference type="Pfam" id="PF07702">
    <property type="entry name" value="UTRA"/>
    <property type="match status" value="1"/>
</dbReference>
<dbReference type="InterPro" id="IPR036390">
    <property type="entry name" value="WH_DNA-bd_sf"/>
</dbReference>
<dbReference type="GO" id="GO:0045892">
    <property type="term" value="P:negative regulation of DNA-templated transcription"/>
    <property type="evidence" value="ECO:0007669"/>
    <property type="project" value="TreeGrafter"/>
</dbReference>
<reference evidence="5 6" key="1">
    <citation type="submission" date="2020-04" db="EMBL/GenBank/DDBJ databases">
        <title>MicrobeNet Type strains.</title>
        <authorList>
            <person name="Nicholson A.C."/>
        </authorList>
    </citation>
    <scope>NUCLEOTIDE SEQUENCE [LARGE SCALE GENOMIC DNA]</scope>
    <source>
        <strain evidence="5 6">DSM 45078</strain>
    </source>
</reference>
<dbReference type="SMART" id="SM00866">
    <property type="entry name" value="UTRA"/>
    <property type="match status" value="1"/>
</dbReference>
<dbReference type="GO" id="GO:0003677">
    <property type="term" value="F:DNA binding"/>
    <property type="evidence" value="ECO:0007669"/>
    <property type="project" value="UniProtKB-KW"/>
</dbReference>
<dbReference type="Proteomes" id="UP000565715">
    <property type="component" value="Unassembled WGS sequence"/>
</dbReference>
<dbReference type="InterPro" id="IPR050679">
    <property type="entry name" value="Bact_HTH_transcr_reg"/>
</dbReference>
<dbReference type="Gene3D" id="3.40.1410.10">
    <property type="entry name" value="Chorismate lyase-like"/>
    <property type="match status" value="1"/>
</dbReference>
<evidence type="ECO:0000313" key="5">
    <source>
        <dbReference type="EMBL" id="NKY33060.1"/>
    </source>
</evidence>
<evidence type="ECO:0000313" key="6">
    <source>
        <dbReference type="Proteomes" id="UP000565715"/>
    </source>
</evidence>
<name>A0A846XEA0_9NOCA</name>
<comment type="caution">
    <text evidence="5">The sequence shown here is derived from an EMBL/GenBank/DDBJ whole genome shotgun (WGS) entry which is preliminary data.</text>
</comment>
<dbReference type="EMBL" id="JAAXOO010000002">
    <property type="protein sequence ID" value="NKY33060.1"/>
    <property type="molecule type" value="Genomic_DNA"/>
</dbReference>
<sequence>MRDALRTALVRGDYADRPLPGEHELQRVFGASRATVRRALDILRDEGMIKRLRGSGTLVGIEKIPHRDIGFKGLGGPGSSIVHIVAERRVIKVPDMVADLLGVGIDEPILYLRRKTITGTGQIVSMFTSYLTLPLAEPLADPAADLSGEYYGTLESLIGRRLRENTMVLEAVQADDITAHEMEIESGAPVFRYERVLLLDVDEPLEFGVGFQRGDRIRLLLDGTRP</sequence>